<accession>A0A7S3V4N3</accession>
<keyword evidence="3" id="KW-0732">Signal</keyword>
<feature type="compositionally biased region" description="Polar residues" evidence="2">
    <location>
        <begin position="60"/>
        <end position="72"/>
    </location>
</feature>
<dbReference type="PANTHER" id="PTHR35482:SF1">
    <property type="entry name" value="CYTOCHROME C OXIDASE SUBUNIT"/>
    <property type="match status" value="1"/>
</dbReference>
<dbReference type="PANTHER" id="PTHR35482">
    <property type="entry name" value="CYTOCHROME C OXIDASE SUBUNIT"/>
    <property type="match status" value="1"/>
</dbReference>
<dbReference type="AlphaFoldDB" id="A0A7S3V4N3"/>
<proteinExistence type="predicted"/>
<evidence type="ECO:0000256" key="3">
    <source>
        <dbReference type="SAM" id="SignalP"/>
    </source>
</evidence>
<feature type="coiled-coil region" evidence="1">
    <location>
        <begin position="160"/>
        <end position="213"/>
    </location>
</feature>
<evidence type="ECO:0000313" key="4">
    <source>
        <dbReference type="EMBL" id="CAE0457029.1"/>
    </source>
</evidence>
<sequence length="697" mass="77542">MMKLCAILTLLMLTKCQIVLAFSNSGISNAGQFFHLETCLYGARENEIRRKIMKLKKTGKISNSKSSGTTNEPIEGETKLEKMTRERQNMQNNPVMDSYKDKISQKLGSKAKLLPSKFDLDDAEISASPMPSSGEVKTSDTDDINNISGDDMDEEEVEMMEAVERALAKKRAKAAAEAEKNKTPTVDEMEKLAQEMEEEIKRKEITIQEKYDSAESTSGPETDEVVDVKKTTTGIGGAWAKNETSPGESYRPANGGWGYFPRPKDISKAYGGGKRIGADIVTTMEDERRKEKAVEDTREKLRRYREKVGIEVQSEKDHAAEIAEALELAQRAMQRGIYGTATSSLEKVTQYCSTNSEVGGQVFLELAMAYEAVGRSGEAIQIYTTLSTCRMETIKFNAKRLLYGIEAMQFMREEAKVKSFSKKRATETFIETTGLGNIADNFDDKYNTAYIDLDRRGGFYKKLTESVVRSIREARQIILAATNSGEVDRTKIVQALRSIDRSFSDALAKEMKKNEPDPEPLAMMNGKPIERKKDDNELIAGIAGLESINLGDMNQVLENLSGEWKLQLMADSKGDGVNFFNKTISWQSFDAEEKNYKAFSPSGFLSVSQTGSFAIDDIKRVISRSEVSKEGSAAFFTDLYSTRLTGAVAAVNLPQQIISIDSELLITRGIGTFSVSETSKGYYSVWRRSEDGAYSSR</sequence>
<feature type="chain" id="PRO_5030850535" description="Plastid lipid-associated protein/fibrillin conserved domain-containing protein" evidence="3">
    <location>
        <begin position="22"/>
        <end position="697"/>
    </location>
</feature>
<feature type="signal peptide" evidence="3">
    <location>
        <begin position="1"/>
        <end position="21"/>
    </location>
</feature>
<organism evidence="4">
    <name type="scientific">Chaetoceros debilis</name>
    <dbReference type="NCBI Taxonomy" id="122233"/>
    <lineage>
        <taxon>Eukaryota</taxon>
        <taxon>Sar</taxon>
        <taxon>Stramenopiles</taxon>
        <taxon>Ochrophyta</taxon>
        <taxon>Bacillariophyta</taxon>
        <taxon>Coscinodiscophyceae</taxon>
        <taxon>Chaetocerotophycidae</taxon>
        <taxon>Chaetocerotales</taxon>
        <taxon>Chaetocerotaceae</taxon>
        <taxon>Chaetoceros</taxon>
    </lineage>
</organism>
<dbReference type="EMBL" id="HBIO01002653">
    <property type="protein sequence ID" value="CAE0457029.1"/>
    <property type="molecule type" value="Transcribed_RNA"/>
</dbReference>
<gene>
    <name evidence="4" type="ORF">CDEB00056_LOCUS1870</name>
</gene>
<name>A0A7S3V4N3_9STRA</name>
<reference evidence="4" key="1">
    <citation type="submission" date="2021-01" db="EMBL/GenBank/DDBJ databases">
        <authorList>
            <person name="Corre E."/>
            <person name="Pelletier E."/>
            <person name="Niang G."/>
            <person name="Scheremetjew M."/>
            <person name="Finn R."/>
            <person name="Kale V."/>
            <person name="Holt S."/>
            <person name="Cochrane G."/>
            <person name="Meng A."/>
            <person name="Brown T."/>
            <person name="Cohen L."/>
        </authorList>
    </citation>
    <scope>NUCLEOTIDE SEQUENCE</scope>
    <source>
        <strain evidence="4">MM31A-1</strain>
    </source>
</reference>
<feature type="region of interest" description="Disordered" evidence="2">
    <location>
        <begin position="59"/>
        <end position="80"/>
    </location>
</feature>
<evidence type="ECO:0000256" key="2">
    <source>
        <dbReference type="SAM" id="MobiDB-lite"/>
    </source>
</evidence>
<evidence type="ECO:0008006" key="5">
    <source>
        <dbReference type="Google" id="ProtNLM"/>
    </source>
</evidence>
<keyword evidence="1" id="KW-0175">Coiled coil</keyword>
<feature type="region of interest" description="Disordered" evidence="2">
    <location>
        <begin position="127"/>
        <end position="149"/>
    </location>
</feature>
<evidence type="ECO:0000256" key="1">
    <source>
        <dbReference type="SAM" id="Coils"/>
    </source>
</evidence>
<protein>
    <recommendedName>
        <fullName evidence="5">Plastid lipid-associated protein/fibrillin conserved domain-containing protein</fullName>
    </recommendedName>
</protein>